<dbReference type="Proteomes" id="UP000236291">
    <property type="component" value="Unassembled WGS sequence"/>
</dbReference>
<reference evidence="1 2" key="2">
    <citation type="journal article" date="2017" name="Front. Plant Sci.">
        <title>Gene Classification and Mining of Molecular Markers Useful in Red Clover (Trifolium pratense) Breeding.</title>
        <authorList>
            <person name="Istvanek J."/>
            <person name="Dluhosova J."/>
            <person name="Dluhos P."/>
            <person name="Patkova L."/>
            <person name="Nedelnik J."/>
            <person name="Repkova J."/>
        </authorList>
    </citation>
    <scope>NUCLEOTIDE SEQUENCE [LARGE SCALE GENOMIC DNA]</scope>
    <source>
        <strain evidence="2">cv. Tatra</strain>
        <tissue evidence="1">Young leaves</tissue>
    </source>
</reference>
<dbReference type="PANTHER" id="PTHR34427:SF5">
    <property type="entry name" value="DUF4283 DOMAIN-CONTAINING PROTEIN"/>
    <property type="match status" value="1"/>
</dbReference>
<reference evidence="1 2" key="1">
    <citation type="journal article" date="2014" name="Am. J. Bot.">
        <title>Genome assembly and annotation for red clover (Trifolium pratense; Fabaceae).</title>
        <authorList>
            <person name="Istvanek J."/>
            <person name="Jaros M."/>
            <person name="Krenek A."/>
            <person name="Repkova J."/>
        </authorList>
    </citation>
    <scope>NUCLEOTIDE SEQUENCE [LARGE SCALE GENOMIC DNA]</scope>
    <source>
        <strain evidence="2">cv. Tatra</strain>
        <tissue evidence="1">Young leaves</tissue>
    </source>
</reference>
<proteinExistence type="predicted"/>
<accession>A0A2K3K2W8</accession>
<evidence type="ECO:0008006" key="3">
    <source>
        <dbReference type="Google" id="ProtNLM"/>
    </source>
</evidence>
<dbReference type="AlphaFoldDB" id="A0A2K3K2W8"/>
<name>A0A2K3K2W8_TRIPR</name>
<organism evidence="1 2">
    <name type="scientific">Trifolium pratense</name>
    <name type="common">Red clover</name>
    <dbReference type="NCBI Taxonomy" id="57577"/>
    <lineage>
        <taxon>Eukaryota</taxon>
        <taxon>Viridiplantae</taxon>
        <taxon>Streptophyta</taxon>
        <taxon>Embryophyta</taxon>
        <taxon>Tracheophyta</taxon>
        <taxon>Spermatophyta</taxon>
        <taxon>Magnoliopsida</taxon>
        <taxon>eudicotyledons</taxon>
        <taxon>Gunneridae</taxon>
        <taxon>Pentapetalae</taxon>
        <taxon>rosids</taxon>
        <taxon>fabids</taxon>
        <taxon>Fabales</taxon>
        <taxon>Fabaceae</taxon>
        <taxon>Papilionoideae</taxon>
        <taxon>50 kb inversion clade</taxon>
        <taxon>NPAAA clade</taxon>
        <taxon>Hologalegina</taxon>
        <taxon>IRL clade</taxon>
        <taxon>Trifolieae</taxon>
        <taxon>Trifolium</taxon>
    </lineage>
</organism>
<evidence type="ECO:0000313" key="1">
    <source>
        <dbReference type="EMBL" id="PNX60631.1"/>
    </source>
</evidence>
<protein>
    <recommendedName>
        <fullName evidence="3">DUF4283 domain-containing protein</fullName>
    </recommendedName>
</protein>
<evidence type="ECO:0000313" key="2">
    <source>
        <dbReference type="Proteomes" id="UP000236291"/>
    </source>
</evidence>
<dbReference type="PANTHER" id="PTHR34427">
    <property type="entry name" value="DUF4283 DOMAIN PROTEIN"/>
    <property type="match status" value="1"/>
</dbReference>
<sequence length="180" mass="20878">MGADGVFVRSMEDVDAMTTLNNAKEFFQLVFSIWTRWDKEELSYRRGAWVRLYGIPIHAWNEQFFKLYSDSVEKGRLDFARVLIATTDLDIIKRSESVLVNGTPVVIKIVEECGYTMGEDACLFEEESESEASQAECCEGLVDPEIRKSNAMLTYSLINLRKIWRMRIKMFSKECWMKSP</sequence>
<dbReference type="EMBL" id="ASHM01083176">
    <property type="protein sequence ID" value="PNX60631.1"/>
    <property type="molecule type" value="Genomic_DNA"/>
</dbReference>
<gene>
    <name evidence="1" type="ORF">L195_g052029</name>
</gene>
<comment type="caution">
    <text evidence="1">The sequence shown here is derived from an EMBL/GenBank/DDBJ whole genome shotgun (WGS) entry which is preliminary data.</text>
</comment>